<dbReference type="InterPro" id="IPR015943">
    <property type="entry name" value="WD40/YVTN_repeat-like_dom_sf"/>
</dbReference>
<dbReference type="InterPro" id="IPR011993">
    <property type="entry name" value="PH-like_dom_sf"/>
</dbReference>
<dbReference type="FunFam" id="1.10.1540.10:FF:000001">
    <property type="entry name" value="neurobeachin isoform X1"/>
    <property type="match status" value="1"/>
</dbReference>
<dbReference type="SMART" id="SM01026">
    <property type="entry name" value="Beach"/>
    <property type="match status" value="1"/>
</dbReference>
<evidence type="ECO:0008006" key="8">
    <source>
        <dbReference type="Google" id="ProtNLM"/>
    </source>
</evidence>
<dbReference type="Gene3D" id="2.30.29.30">
    <property type="entry name" value="Pleckstrin-homology domain (PH domain)/Phosphotyrosine-binding domain (PTB)"/>
    <property type="match status" value="1"/>
</dbReference>
<evidence type="ECO:0000313" key="7">
    <source>
        <dbReference type="EMBL" id="ETV83352.1"/>
    </source>
</evidence>
<dbReference type="InterPro" id="IPR031570">
    <property type="entry name" value="NBEA/BDCP_DUF4704"/>
</dbReference>
<dbReference type="InterPro" id="IPR001680">
    <property type="entry name" value="WD40_rpt"/>
</dbReference>
<dbReference type="PROSITE" id="PS50197">
    <property type="entry name" value="BEACH"/>
    <property type="match status" value="1"/>
</dbReference>
<feature type="repeat" description="WD" evidence="3">
    <location>
        <begin position="2969"/>
        <end position="3010"/>
    </location>
</feature>
<dbReference type="STRING" id="112090.W4GUI4"/>
<evidence type="ECO:0000256" key="1">
    <source>
        <dbReference type="ARBA" id="ARBA00022574"/>
    </source>
</evidence>
<gene>
    <name evidence="7" type="ORF">H257_04103</name>
</gene>
<feature type="domain" description="BEACH-type PH" evidence="6">
    <location>
        <begin position="2368"/>
        <end position="2460"/>
    </location>
</feature>
<dbReference type="InterPro" id="IPR023362">
    <property type="entry name" value="PH-BEACH_dom"/>
</dbReference>
<dbReference type="EMBL" id="KI913120">
    <property type="protein sequence ID" value="ETV83352.1"/>
    <property type="molecule type" value="Genomic_DNA"/>
</dbReference>
<protein>
    <recommendedName>
        <fullName evidence="8">BEACH domain-containing protein</fullName>
    </recommendedName>
</protein>
<dbReference type="Pfam" id="PF20425">
    <property type="entry name" value="Neurobeachin"/>
    <property type="match status" value="1"/>
</dbReference>
<evidence type="ECO:0000256" key="3">
    <source>
        <dbReference type="PROSITE-ProRule" id="PRU00221"/>
    </source>
</evidence>
<dbReference type="OrthoDB" id="26681at2759"/>
<sequence length="3159" mass="354792">MLPRPALIDMPSAPGAASRMALAQGNDNEDEPALAEGALTKHVSDLVQSTRRKFTLSDILDDKVAVLDVLTSSHTDSHGVDDDPTTMTRDPGEEECGGQRHVAFRQLWERHASSSRGIQFLIDIEELQRTEQGTSTSDWPVDALNAVVDQLYMGMTTSSPTLMLIATRILAKALRWKRNQAVVLRRHVDFLLHVGRAMRTWIESTSSPDDSNAVGMAEEALQHWTTMMEVCLVGSCAVWAAWTDIGMLSVSEAATSRSRPDEAASNHQHADAERQCVDTMDYVNHREYSASTTDASTSSGADFAVMDQYLMMPPFVSTVPSVVRCITHVLQQTRTHQLCPVFLPLQLRLLTLVGSLCCVHRSLAMTTALDLLDDAALTTLFDLLLIPTKDVTSVRRLEEEAQFARLVVAVAVEACEAARRPQWPLVAEKLSLLTLTFRWIQDQAMKVAVVAASTASSSSQRTTHDDQPWAVTDIPLHDMLSWEGESSLQVMDDERLFASCAMCQAHTAQWGVAGLVASCPSLSCCWYPDEAMATVAAVFESASRCYKALFDGLFLAFVCPSTTSTTTTDDRSTSPTHAFLEHIVMVSLDILNASRTTLHGLSVELHAAMFLRRLFHVNPASMIVPNVLRTVHAWGFLLHHPELFGQAESTEGGGMGQLVRRGEGADGEDVWVFALPGGDSRLRHAATRTHVYTHTLLSSLFVAVVDSSEDKAAILSQVTDAVVQHQQNVRFVYSISRTLDHLARQPHLHSVVYSPSNFASLVAVLTSSSSQPIPDSKTALHWVAMLSLLRLVHRHVTADMATANAVLQCEFTSAQRPTSTPPCPPQRLLPCLFALLRLRPCVPMVLEILLMLLKSATVLMFGQSDRHPEATSARLFDFLHAHVFHAFMQTMSELVSYVPHSTTNRVGQDDGIEATVASMVTCVGQLFSFHAAASCKDLQVLFRACNAFVHLTNLLHSPRFVQPRSRHIQITRQVCHVLTLLMARNRDSKAEFRTLMASTASDHERVAYEPLVHVFLAAEDGTPSWESMQVMWNMLVDNESSNSSSSDRIRNPDVIPVLFCLFRHCSPHDQVRFLCQFKRLFRPSSHDSLNRSMCCYVQPGTMDQLLDALEGGLHSLPDLADLVAEIGWHSVGVRQLKRMFRLLQAAPALMAPLVDALYYMVQRHVVDQPSRFFFFDGDQSGLELAPFTVPAKGFTFHTWLLRLEQVSLGPQDSFIYSWLDQHFHGYALMLRNGRIEYHTQTNVWPTTIQLESNTWYCLSVVYSPGSFRLRPEITVFINGDVAWQSEITAVEFDGPVKYGYIGCSVAATPGGRRAIALCGHMLMGAVYFFKKPLPLSHIQRMHQLGPDTVLFGSEYEWNECMAWSYNPSVWEGQYFLDSSCNFQDTDPLHSAARRLDGTYHIFTRSAVDVLECIGGIAVLFPLFAQFDTQSSHDLTANVLKLLCAVLRANAANQRYMTDHHGFLVTGYLLSRVSPHHMTLQALNAMHVFVLGDDESRPFQAQALRFWLADFALWVFTPVDVQIHVVKILHRLVTDSQKSVWPAVLTVRKVLDDLRLYYWFTPPSLVWQQEATDREATVGTIMEGGHDDDLPSLFEVPGGAFSKQEWIHPETKCRVATHLQPGDRLLVRAELWKLVEIICRQKDSDLDQEDVSALCGFLAFSGDECQKVDLLMLLRRLLTTSPLAFRHHLIRLVGEEAQKLAGPSSPVTNDFCPSSAFGSPIQAHDLLFALVLRRPNVTIPVKLLAFELLVEVFTYNSQWPAKTTTPPHTPHLPSSSVYLLCAMDYIEDSYNDLARLCFRLLLGSPTVAKSAEPPQPPPSSSLVIQNPCVLPSLLTTLLVCDASLCLEIVQDLTQLLGRHKARNNASLFKPYSRLVVLLLLRFSDSADVDRCVNLLGTLVVSQLQTEEDGWCVYHAISSSIKRLVASPALSYTLRCHVIVYVLQHLSAEHATSSPRQPSPLVNKASKWQYLSPDSERQKWYIFYSNVWYLVFAMEIDLCDTGPEPFAWSVATAVVALLQQLEMQYWVTFPLQVDALHPWLSRKGGMVRLVVHLLVAGVASRAPDAIGFLRAYVFHDSFPHARNDSSMVLTLIRDVVGLLRASSSSAYPNRSMIMDDVQFVRELVRRHRGMLQLLLLDSNESVLHGKSTDTNDSVLRLLQVETQLNLQWSIWDSVMPPDSHNTLWHMEMTFQRIVAVVLATKPLVHWELLSTLCKRQRYNAPAMDAMVVNARRAERAVWKVTSEAMEKQRLTASHTWQRILRSLTNERGPWGQPPLPDVASAVSWKLDGSENHMRQRIKLKRYYNAKQAPVPPTVTWLSPDAQISLATELLQAKALASYNEDFYRKHTLALYEDDDNDDVNNSGDNQRMIRPSGSVDVSFACEWIAKTKVQPGRIQIGPTYITLHVEAKKKPKKFTLHDLVCIHFRRYQLQPNALEFFFRDGVTLFVNLHDRKTCQEVDHVIRSMSVPRLYPLGGRSPRQLFERSDLTERWVQRKISNFDYLMHLNTIAGRTYNDLAQYPIFPWVLADYTSPTLDLNNPTTFRNLERPIGVQNDASMAFFKERYNVLNVEYQRSVKGSTSMDDMPQLPPFHYGTHYSTSAFVVGFLIRLQPFMNYHLRLQGGKVDHADRLFHSIDAAYKSCTSNPSDVRELIPEFFYLPDFLVHSSSTHEPLGVKQNGDEVNHVELPPWAHNSPAEFIRLHRMALESEYVSLNLHHWIDLIFGHKQRPPLFGGTSHAVDACNVYFHLTYDGAVDLDTLKQTDPHLYHTTLRQIDCFGQTPAQLLFRPHPRRTLATDVIRPLFQALSAGLVGYPRVRLSRFRRPLLFLSIDGDSCVGIDTNRNVSVHKWHACPPDHEPPFHLTTRPSVHYSVGVPFATHAVTTYAETAVVLSSSLFITFRKHLFSCGHWDHSIRLTQLETGRPIQTLRQHHDVVTCIALTDDGTYLVSGSSDNTVMVWAFDVESEQMVPQHTLYGHDDGVTCVTVSTSYNVVISSSRDGTLIVHTLSNGRYLRTIRSLSQHHKPSRLTWVGLTQTGHVVTYGESTSTLYLYSINGKCLASAVVDQKLHAFYLTKDGQSVVVGGRGQSVAVYRLHDMQLVLEFDGSSDKSTAPRGFQSAIHSLCLSSDEMHLMVGLANGDAYIYTPNAAYLRERLQKRLTNLGF</sequence>
<dbReference type="Pfam" id="PF14844">
    <property type="entry name" value="PH_BEACH"/>
    <property type="match status" value="1"/>
</dbReference>
<dbReference type="SUPFAM" id="SSF49899">
    <property type="entry name" value="Concanavalin A-like lectins/glucanases"/>
    <property type="match status" value="1"/>
</dbReference>
<dbReference type="PROSITE" id="PS50082">
    <property type="entry name" value="WD_REPEATS_2"/>
    <property type="match status" value="2"/>
</dbReference>
<dbReference type="GO" id="GO:0016020">
    <property type="term" value="C:membrane"/>
    <property type="evidence" value="ECO:0007669"/>
    <property type="project" value="TreeGrafter"/>
</dbReference>
<dbReference type="CDD" id="cd06071">
    <property type="entry name" value="Beach"/>
    <property type="match status" value="1"/>
</dbReference>
<evidence type="ECO:0000259" key="5">
    <source>
        <dbReference type="PROSITE" id="PS50197"/>
    </source>
</evidence>
<feature type="region of interest" description="Disordered" evidence="4">
    <location>
        <begin position="1"/>
        <end position="30"/>
    </location>
</feature>
<dbReference type="InterPro" id="IPR050865">
    <property type="entry name" value="BEACH_Domain"/>
</dbReference>
<dbReference type="Gene3D" id="1.10.1540.10">
    <property type="entry name" value="BEACH domain"/>
    <property type="match status" value="1"/>
</dbReference>
<dbReference type="RefSeq" id="XP_009826782.1">
    <property type="nucleotide sequence ID" value="XM_009828480.1"/>
</dbReference>
<feature type="domain" description="BEACH" evidence="5">
    <location>
        <begin position="2473"/>
        <end position="2788"/>
    </location>
</feature>
<accession>W4GUI4</accession>
<dbReference type="Pfam" id="PF20426">
    <property type="entry name" value="NBCH_WD40"/>
    <property type="match status" value="1"/>
</dbReference>
<dbReference type="GO" id="GO:0019901">
    <property type="term" value="F:protein kinase binding"/>
    <property type="evidence" value="ECO:0007669"/>
    <property type="project" value="TreeGrafter"/>
</dbReference>
<dbReference type="PROSITE" id="PS51783">
    <property type="entry name" value="PH_BEACH"/>
    <property type="match status" value="1"/>
</dbReference>
<dbReference type="InterPro" id="IPR013320">
    <property type="entry name" value="ConA-like_dom_sf"/>
</dbReference>
<keyword evidence="1 3" id="KW-0853">WD repeat</keyword>
<dbReference type="Pfam" id="PF02138">
    <property type="entry name" value="Beach"/>
    <property type="match status" value="1"/>
</dbReference>
<dbReference type="PANTHER" id="PTHR13743:SF112">
    <property type="entry name" value="BEACH DOMAIN-CONTAINING PROTEIN"/>
    <property type="match status" value="1"/>
</dbReference>
<dbReference type="InterPro" id="IPR046852">
    <property type="entry name" value="Neurobeachin_a-sol"/>
</dbReference>
<dbReference type="Pfam" id="PF15787">
    <property type="entry name" value="DUF4704"/>
    <property type="match status" value="1"/>
</dbReference>
<reference evidence="7" key="1">
    <citation type="submission" date="2013-12" db="EMBL/GenBank/DDBJ databases">
        <title>The Genome Sequence of Aphanomyces astaci APO3.</title>
        <authorList>
            <consortium name="The Broad Institute Genomics Platform"/>
            <person name="Russ C."/>
            <person name="Tyler B."/>
            <person name="van West P."/>
            <person name="Dieguez-Uribeondo J."/>
            <person name="Young S.K."/>
            <person name="Zeng Q."/>
            <person name="Gargeya S."/>
            <person name="Fitzgerald M."/>
            <person name="Abouelleil A."/>
            <person name="Alvarado L."/>
            <person name="Chapman S.B."/>
            <person name="Gainer-Dewar J."/>
            <person name="Goldberg J."/>
            <person name="Griggs A."/>
            <person name="Gujja S."/>
            <person name="Hansen M."/>
            <person name="Howarth C."/>
            <person name="Imamovic A."/>
            <person name="Ireland A."/>
            <person name="Larimer J."/>
            <person name="McCowan C."/>
            <person name="Murphy C."/>
            <person name="Pearson M."/>
            <person name="Poon T.W."/>
            <person name="Priest M."/>
            <person name="Roberts A."/>
            <person name="Saif S."/>
            <person name="Shea T."/>
            <person name="Sykes S."/>
            <person name="Wortman J."/>
            <person name="Nusbaum C."/>
            <person name="Birren B."/>
        </authorList>
    </citation>
    <scope>NUCLEOTIDE SEQUENCE [LARGE SCALE GENOMIC DNA]</scope>
    <source>
        <strain evidence="7">APO3</strain>
    </source>
</reference>
<dbReference type="PANTHER" id="PTHR13743">
    <property type="entry name" value="BEIGE/BEACH-RELATED"/>
    <property type="match status" value="1"/>
</dbReference>
<dbReference type="SUPFAM" id="SSF50978">
    <property type="entry name" value="WD40 repeat-like"/>
    <property type="match status" value="1"/>
</dbReference>
<dbReference type="SUPFAM" id="SSF81837">
    <property type="entry name" value="BEACH domain"/>
    <property type="match status" value="1"/>
</dbReference>
<dbReference type="InterPro" id="IPR036322">
    <property type="entry name" value="WD40_repeat_dom_sf"/>
</dbReference>
<dbReference type="Gene3D" id="2.130.10.10">
    <property type="entry name" value="YVTN repeat-like/Quinoprotein amine dehydrogenase"/>
    <property type="match status" value="1"/>
</dbReference>
<dbReference type="PROSITE" id="PS50294">
    <property type="entry name" value="WD_REPEATS_REGION"/>
    <property type="match status" value="1"/>
</dbReference>
<dbReference type="VEuPathDB" id="FungiDB:H257_04103"/>
<keyword evidence="2" id="KW-0677">Repeat</keyword>
<organism evidence="7">
    <name type="scientific">Aphanomyces astaci</name>
    <name type="common">Crayfish plague agent</name>
    <dbReference type="NCBI Taxonomy" id="112090"/>
    <lineage>
        <taxon>Eukaryota</taxon>
        <taxon>Sar</taxon>
        <taxon>Stramenopiles</taxon>
        <taxon>Oomycota</taxon>
        <taxon>Saprolegniomycetes</taxon>
        <taxon>Saprolegniales</taxon>
        <taxon>Verrucalvaceae</taxon>
        <taxon>Aphanomyces</taxon>
    </lineage>
</organism>
<evidence type="ECO:0000256" key="2">
    <source>
        <dbReference type="ARBA" id="ARBA00022737"/>
    </source>
</evidence>
<evidence type="ECO:0000256" key="4">
    <source>
        <dbReference type="SAM" id="MobiDB-lite"/>
    </source>
</evidence>
<dbReference type="GO" id="GO:0008104">
    <property type="term" value="P:intracellular protein localization"/>
    <property type="evidence" value="ECO:0007669"/>
    <property type="project" value="TreeGrafter"/>
</dbReference>
<dbReference type="GeneID" id="20806099"/>
<proteinExistence type="predicted"/>
<dbReference type="InterPro" id="IPR036372">
    <property type="entry name" value="BEACH_dom_sf"/>
</dbReference>
<dbReference type="SMART" id="SM00320">
    <property type="entry name" value="WD40"/>
    <property type="match status" value="4"/>
</dbReference>
<dbReference type="SUPFAM" id="SSF50729">
    <property type="entry name" value="PH domain-like"/>
    <property type="match status" value="1"/>
</dbReference>
<evidence type="ECO:0000259" key="6">
    <source>
        <dbReference type="PROSITE" id="PS51783"/>
    </source>
</evidence>
<dbReference type="InterPro" id="IPR046851">
    <property type="entry name" value="NBCH_WD40"/>
</dbReference>
<dbReference type="GO" id="GO:0005829">
    <property type="term" value="C:cytosol"/>
    <property type="evidence" value="ECO:0007669"/>
    <property type="project" value="TreeGrafter"/>
</dbReference>
<name>W4GUI4_APHAT</name>
<feature type="region of interest" description="Disordered" evidence="4">
    <location>
        <begin position="74"/>
        <end position="96"/>
    </location>
</feature>
<dbReference type="InterPro" id="IPR000409">
    <property type="entry name" value="BEACH_dom"/>
</dbReference>
<feature type="repeat" description="WD" evidence="3">
    <location>
        <begin position="2923"/>
        <end position="2964"/>
    </location>
</feature>